<evidence type="ECO:0000259" key="14">
    <source>
        <dbReference type="Pfam" id="PF09260"/>
    </source>
</evidence>
<evidence type="ECO:0000313" key="16">
    <source>
        <dbReference type="Proteomes" id="UP000193218"/>
    </source>
</evidence>
<dbReference type="InterPro" id="IPR015340">
    <property type="entry name" value="A_amylase_C_dom"/>
</dbReference>
<keyword evidence="10" id="KW-0325">Glycoprotein</keyword>
<keyword evidence="7 15" id="KW-0378">Hydrolase</keyword>
<evidence type="ECO:0000256" key="7">
    <source>
        <dbReference type="ARBA" id="ARBA00022801"/>
    </source>
</evidence>
<evidence type="ECO:0000259" key="13">
    <source>
        <dbReference type="Pfam" id="PF00128"/>
    </source>
</evidence>
<comment type="similarity">
    <text evidence="3">Belongs to the glycosyl hydrolase 13 family.</text>
</comment>
<sequence length="283" mass="30958">MAALVEMITRVHRLFFDPTLLGSFVDNHDFERLAGMVNDQVIVKNAAVYPFVNDGIPFMYSGQEHGLRGGKDPMNREAIWLEGYPENTPLYHLFRSLNAARRAAIASNPLFLTTLMSARQIDNHTVSITKPPLLSTLSNYGSGSTAIPIYLSPLQTGYKPLLPVIDTISGQIFSTDPRGGLTIAIVRGEPRVFLPLCVHLGQAEGVTSWASMPLSVDTNIISKRPTLGSPSSPKAKRGTSMTNLFSWLGHGKGGSSMALACSSLFMKSRQTLKDWTVTHRLDL</sequence>
<dbReference type="PANTHER" id="PTHR10357">
    <property type="entry name" value="ALPHA-AMYLASE FAMILY MEMBER"/>
    <property type="match status" value="1"/>
</dbReference>
<keyword evidence="11" id="KW-0119">Carbohydrate metabolism</keyword>
<dbReference type="Gene3D" id="2.60.40.1180">
    <property type="entry name" value="Golgi alpha-mannosidase II"/>
    <property type="match status" value="1"/>
</dbReference>
<dbReference type="STRING" id="4999.A0A1Y1UAN4"/>
<reference evidence="15 16" key="1">
    <citation type="submission" date="2017-03" db="EMBL/GenBank/DDBJ databases">
        <title>Widespread Adenine N6-methylation of Active Genes in Fungi.</title>
        <authorList>
            <consortium name="DOE Joint Genome Institute"/>
            <person name="Mondo S.J."/>
            <person name="Dannebaum R.O."/>
            <person name="Kuo R.C."/>
            <person name="Louie K.B."/>
            <person name="Bewick A.J."/>
            <person name="Labutti K."/>
            <person name="Haridas S."/>
            <person name="Kuo A."/>
            <person name="Salamov A."/>
            <person name="Ahrendt S.R."/>
            <person name="Lau R."/>
            <person name="Bowen B.P."/>
            <person name="Lipzen A."/>
            <person name="Sullivan W."/>
            <person name="Andreopoulos W.B."/>
            <person name="Clum A."/>
            <person name="Lindquist E."/>
            <person name="Daum C."/>
            <person name="Northen T.R."/>
            <person name="Ramamoorthy G."/>
            <person name="Schmitz R.J."/>
            <person name="Gryganskyi A."/>
            <person name="Culley D."/>
            <person name="Magnuson J."/>
            <person name="James T.Y."/>
            <person name="O'Malley M.A."/>
            <person name="Stajich J.E."/>
            <person name="Spatafora J.W."/>
            <person name="Visel A."/>
            <person name="Grigoriev I.V."/>
        </authorList>
    </citation>
    <scope>NUCLEOTIDE SEQUENCE [LARGE SCALE GENOMIC DNA]</scope>
    <source>
        <strain evidence="15 16">NRRL Y-17943</strain>
    </source>
</reference>
<evidence type="ECO:0000256" key="5">
    <source>
        <dbReference type="ARBA" id="ARBA00022723"/>
    </source>
</evidence>
<dbReference type="Proteomes" id="UP000193218">
    <property type="component" value="Unassembled WGS sequence"/>
</dbReference>
<keyword evidence="5" id="KW-0479">Metal-binding</keyword>
<protein>
    <recommendedName>
        <fullName evidence="4">alpha-amylase</fullName>
        <ecNumber evidence="4">3.2.1.1</ecNumber>
    </recommendedName>
</protein>
<keyword evidence="12" id="KW-0326">Glycosidase</keyword>
<dbReference type="PANTHER" id="PTHR10357:SF215">
    <property type="entry name" value="ALPHA-AMYLASE 1"/>
    <property type="match status" value="1"/>
</dbReference>
<keyword evidence="8" id="KW-0106">Calcium</keyword>
<dbReference type="SUPFAM" id="SSF51011">
    <property type="entry name" value="Glycosyl hydrolase domain"/>
    <property type="match status" value="1"/>
</dbReference>
<keyword evidence="9" id="KW-1015">Disulfide bond</keyword>
<dbReference type="GO" id="GO:0016052">
    <property type="term" value="P:carbohydrate catabolic process"/>
    <property type="evidence" value="ECO:0007669"/>
    <property type="project" value="InterPro"/>
</dbReference>
<evidence type="ECO:0000256" key="8">
    <source>
        <dbReference type="ARBA" id="ARBA00022837"/>
    </source>
</evidence>
<evidence type="ECO:0000256" key="10">
    <source>
        <dbReference type="ARBA" id="ARBA00023180"/>
    </source>
</evidence>
<dbReference type="SUPFAM" id="SSF51445">
    <property type="entry name" value="(Trans)glycosidases"/>
    <property type="match status" value="1"/>
</dbReference>
<evidence type="ECO:0000256" key="4">
    <source>
        <dbReference type="ARBA" id="ARBA00012595"/>
    </source>
</evidence>
<dbReference type="GO" id="GO:0004556">
    <property type="term" value="F:alpha-amylase activity"/>
    <property type="evidence" value="ECO:0007669"/>
    <property type="project" value="UniProtKB-EC"/>
</dbReference>
<accession>A0A1Y1UAN4</accession>
<evidence type="ECO:0000256" key="3">
    <source>
        <dbReference type="ARBA" id="ARBA00008061"/>
    </source>
</evidence>
<organism evidence="15 16">
    <name type="scientific">Kockovaella imperatae</name>
    <dbReference type="NCBI Taxonomy" id="4999"/>
    <lineage>
        <taxon>Eukaryota</taxon>
        <taxon>Fungi</taxon>
        <taxon>Dikarya</taxon>
        <taxon>Basidiomycota</taxon>
        <taxon>Agaricomycotina</taxon>
        <taxon>Tremellomycetes</taxon>
        <taxon>Tremellales</taxon>
        <taxon>Cuniculitremaceae</taxon>
        <taxon>Kockovaella</taxon>
    </lineage>
</organism>
<dbReference type="InParanoid" id="A0A1Y1UAN4"/>
<keyword evidence="6" id="KW-0732">Signal</keyword>
<dbReference type="AlphaFoldDB" id="A0A1Y1UAN4"/>
<dbReference type="InterPro" id="IPR013780">
    <property type="entry name" value="Glyco_hydro_b"/>
</dbReference>
<dbReference type="Pfam" id="PF00128">
    <property type="entry name" value="Alpha-amylase"/>
    <property type="match status" value="1"/>
</dbReference>
<evidence type="ECO:0000256" key="2">
    <source>
        <dbReference type="ARBA" id="ARBA00001913"/>
    </source>
</evidence>
<dbReference type="EMBL" id="NBSH01000014">
    <property type="protein sequence ID" value="ORX34604.1"/>
    <property type="molecule type" value="Genomic_DNA"/>
</dbReference>
<dbReference type="Pfam" id="PF09260">
    <property type="entry name" value="A_amylase_dom_C"/>
    <property type="match status" value="1"/>
</dbReference>
<dbReference type="GO" id="GO:0005509">
    <property type="term" value="F:calcium ion binding"/>
    <property type="evidence" value="ECO:0007669"/>
    <property type="project" value="InterPro"/>
</dbReference>
<feature type="domain" description="Glycosyl hydrolase family 13 catalytic" evidence="13">
    <location>
        <begin position="5"/>
        <end position="71"/>
    </location>
</feature>
<evidence type="ECO:0000256" key="12">
    <source>
        <dbReference type="ARBA" id="ARBA00023295"/>
    </source>
</evidence>
<dbReference type="OrthoDB" id="204980at2759"/>
<dbReference type="RefSeq" id="XP_021868867.1">
    <property type="nucleotide sequence ID" value="XM_022016912.1"/>
</dbReference>
<dbReference type="InterPro" id="IPR006047">
    <property type="entry name" value="GH13_cat_dom"/>
</dbReference>
<dbReference type="InterPro" id="IPR017853">
    <property type="entry name" value="GH"/>
</dbReference>
<proteinExistence type="inferred from homology"/>
<dbReference type="GeneID" id="33558721"/>
<feature type="domain" description="Alpha-amylase" evidence="14">
    <location>
        <begin position="122"/>
        <end position="195"/>
    </location>
</feature>
<evidence type="ECO:0000256" key="6">
    <source>
        <dbReference type="ARBA" id="ARBA00022729"/>
    </source>
</evidence>
<comment type="caution">
    <text evidence="15">The sequence shown here is derived from an EMBL/GenBank/DDBJ whole genome shotgun (WGS) entry which is preliminary data.</text>
</comment>
<evidence type="ECO:0000256" key="9">
    <source>
        <dbReference type="ARBA" id="ARBA00023157"/>
    </source>
</evidence>
<evidence type="ECO:0000256" key="1">
    <source>
        <dbReference type="ARBA" id="ARBA00000548"/>
    </source>
</evidence>
<gene>
    <name evidence="15" type="ORF">BD324DRAFT_636601</name>
</gene>
<keyword evidence="16" id="KW-1185">Reference proteome</keyword>
<dbReference type="EC" id="3.2.1.1" evidence="4"/>
<comment type="catalytic activity">
    <reaction evidence="1">
        <text>Endohydrolysis of (1-&gt;4)-alpha-D-glucosidic linkages in polysaccharides containing three or more (1-&gt;4)-alpha-linked D-glucose units.</text>
        <dbReference type="EC" id="3.2.1.1"/>
    </reaction>
</comment>
<name>A0A1Y1UAN4_9TREE</name>
<dbReference type="Gene3D" id="3.20.20.80">
    <property type="entry name" value="Glycosidases"/>
    <property type="match status" value="1"/>
</dbReference>
<comment type="cofactor">
    <cofactor evidence="2">
        <name>Ca(2+)</name>
        <dbReference type="ChEBI" id="CHEBI:29108"/>
    </cofactor>
</comment>
<evidence type="ECO:0000313" key="15">
    <source>
        <dbReference type="EMBL" id="ORX34604.1"/>
    </source>
</evidence>
<evidence type="ECO:0000256" key="11">
    <source>
        <dbReference type="ARBA" id="ARBA00023277"/>
    </source>
</evidence>